<dbReference type="Pfam" id="PF03162">
    <property type="entry name" value="Y_phosphatase2"/>
    <property type="match status" value="1"/>
</dbReference>
<dbReference type="PROSITE" id="PS50054">
    <property type="entry name" value="TYR_PHOSPHATASE_DUAL"/>
    <property type="match status" value="1"/>
</dbReference>
<evidence type="ECO:0000256" key="7">
    <source>
        <dbReference type="ARBA" id="ARBA00048424"/>
    </source>
</evidence>
<evidence type="ECO:0000256" key="5">
    <source>
        <dbReference type="ARBA" id="ARBA00047562"/>
    </source>
</evidence>
<gene>
    <name evidence="9" type="ORF">BDK51DRAFT_17999</name>
</gene>
<dbReference type="GO" id="GO:0052840">
    <property type="term" value="F:inositol diphosphate tetrakisphosphate diphosphatase activity"/>
    <property type="evidence" value="ECO:0007669"/>
    <property type="project" value="TreeGrafter"/>
</dbReference>
<dbReference type="PRINTS" id="PR01911">
    <property type="entry name" value="PFDSPHPHTASE"/>
</dbReference>
<sequence>PDPLPLFDSQITMASEKLVPPLNFAMVAPGVYRAGYPNKKNFPFLQKLGLKSIMYLCEDDYSDENSSFLKANNIDIFLVKISGNKEPFGEIDQGQIAGALVKVLDQRNHPILIHCNKGAHRIGCMIGCLRKLQNWSMTSIFDEYRRFAGTKIRIADQEFIEVYSAVVHYDAANAPKWL</sequence>
<dbReference type="CDD" id="cd14528">
    <property type="entry name" value="PFA-DSP_Siw14"/>
    <property type="match status" value="1"/>
</dbReference>
<keyword evidence="10" id="KW-1185">Reference proteome</keyword>
<dbReference type="PANTHER" id="PTHR31126:SF48">
    <property type="entry name" value="INOSITOL PHOSPHATASE SIW14"/>
    <property type="match status" value="1"/>
</dbReference>
<evidence type="ECO:0000259" key="8">
    <source>
        <dbReference type="PROSITE" id="PS50054"/>
    </source>
</evidence>
<dbReference type="InterPro" id="IPR020428">
    <property type="entry name" value="PFA-DSPs"/>
</dbReference>
<dbReference type="EC" id="3.6.1.52" evidence="1"/>
<evidence type="ECO:0000256" key="4">
    <source>
        <dbReference type="ARBA" id="ARBA00047342"/>
    </source>
</evidence>
<evidence type="ECO:0000313" key="9">
    <source>
        <dbReference type="EMBL" id="RKO93618.1"/>
    </source>
</evidence>
<protein>
    <recommendedName>
        <fullName evidence="1">diphosphoinositol-polyphosphate diphosphatase</fullName>
        <ecNumber evidence="1">3.6.1.52</ecNumber>
    </recommendedName>
</protein>
<dbReference type="PANTHER" id="PTHR31126">
    <property type="entry name" value="TYROSINE-PROTEIN PHOSPHATASE"/>
    <property type="match status" value="1"/>
</dbReference>
<dbReference type="EMBL" id="KZ994169">
    <property type="protein sequence ID" value="RKO93618.1"/>
    <property type="molecule type" value="Genomic_DNA"/>
</dbReference>
<evidence type="ECO:0000256" key="1">
    <source>
        <dbReference type="ARBA" id="ARBA00012527"/>
    </source>
</evidence>
<dbReference type="InterPro" id="IPR029021">
    <property type="entry name" value="Prot-tyrosine_phosphatase-like"/>
</dbReference>
<dbReference type="Gene3D" id="3.90.190.10">
    <property type="entry name" value="Protein tyrosine phosphatase superfamily"/>
    <property type="match status" value="1"/>
</dbReference>
<name>A0A4P9WPF1_9FUNG</name>
<proteinExistence type="inferred from homology"/>
<keyword evidence="2" id="KW-0378">Hydrolase</keyword>
<dbReference type="InterPro" id="IPR004861">
    <property type="entry name" value="Siw14-like"/>
</dbReference>
<evidence type="ECO:0000256" key="3">
    <source>
        <dbReference type="ARBA" id="ARBA00044949"/>
    </source>
</evidence>
<feature type="non-terminal residue" evidence="9">
    <location>
        <position position="1"/>
    </location>
</feature>
<dbReference type="OrthoDB" id="6375174at2759"/>
<comment type="catalytic activity">
    <reaction evidence="4">
        <text>5-diphospho-1D-myo-inositol 1,2,3,4,6-pentakisphosphate + H2O = 1D-myo-inositol hexakisphosphate + phosphate + H(+)</text>
        <dbReference type="Rhea" id="RHEA:22384"/>
        <dbReference type="ChEBI" id="CHEBI:15377"/>
        <dbReference type="ChEBI" id="CHEBI:15378"/>
        <dbReference type="ChEBI" id="CHEBI:43474"/>
        <dbReference type="ChEBI" id="CHEBI:58130"/>
        <dbReference type="ChEBI" id="CHEBI:58628"/>
        <dbReference type="EC" id="3.6.1.52"/>
    </reaction>
    <physiologicalReaction direction="left-to-right" evidence="4">
        <dbReference type="Rhea" id="RHEA:22385"/>
    </physiologicalReaction>
</comment>
<dbReference type="FunFam" id="3.90.190.10:FF:000024">
    <property type="entry name" value="probable tyrosine-protein phosphatase At1g05000"/>
    <property type="match status" value="1"/>
</dbReference>
<comment type="similarity">
    <text evidence="3">Belongs to the protein-tyrosine phosphatase family. Atypical dual-specificity phosphatase Siw14-like subfamily.</text>
</comment>
<dbReference type="AlphaFoldDB" id="A0A4P9WPF1"/>
<dbReference type="GO" id="GO:0016791">
    <property type="term" value="F:phosphatase activity"/>
    <property type="evidence" value="ECO:0007669"/>
    <property type="project" value="InterPro"/>
</dbReference>
<feature type="domain" description="Tyrosine-protein phosphatase" evidence="8">
    <location>
        <begin position="23"/>
        <end position="172"/>
    </location>
</feature>
<organism evidence="9 10">
    <name type="scientific">Blyttiomyces helicus</name>
    <dbReference type="NCBI Taxonomy" id="388810"/>
    <lineage>
        <taxon>Eukaryota</taxon>
        <taxon>Fungi</taxon>
        <taxon>Fungi incertae sedis</taxon>
        <taxon>Chytridiomycota</taxon>
        <taxon>Chytridiomycota incertae sedis</taxon>
        <taxon>Chytridiomycetes</taxon>
        <taxon>Chytridiomycetes incertae sedis</taxon>
        <taxon>Blyttiomyces</taxon>
    </lineage>
</organism>
<dbReference type="GO" id="GO:0005737">
    <property type="term" value="C:cytoplasm"/>
    <property type="evidence" value="ECO:0007669"/>
    <property type="project" value="TreeGrafter"/>
</dbReference>
<dbReference type="InterPro" id="IPR020422">
    <property type="entry name" value="TYR_PHOSPHATASE_DUAL_dom"/>
</dbReference>
<evidence type="ECO:0000313" key="10">
    <source>
        <dbReference type="Proteomes" id="UP000269721"/>
    </source>
</evidence>
<comment type="catalytic activity">
    <reaction evidence="6">
        <text>1,5-bis(diphospho)-1D-myo-inositol 2,3,4,6-tetrakisphosphate + H2O = 1-diphospho-1D-myo-inositol 2,3,4,5,6-pentakisphosphate + phosphate + 2 H(+)</text>
        <dbReference type="Rhea" id="RHEA:79699"/>
        <dbReference type="ChEBI" id="CHEBI:15377"/>
        <dbReference type="ChEBI" id="CHEBI:15378"/>
        <dbReference type="ChEBI" id="CHEBI:43474"/>
        <dbReference type="ChEBI" id="CHEBI:74946"/>
        <dbReference type="ChEBI" id="CHEBI:77983"/>
        <dbReference type="EC" id="3.6.1.52"/>
    </reaction>
    <physiologicalReaction direction="left-to-right" evidence="6">
        <dbReference type="Rhea" id="RHEA:79700"/>
    </physiologicalReaction>
</comment>
<evidence type="ECO:0000256" key="6">
    <source>
        <dbReference type="ARBA" id="ARBA00047927"/>
    </source>
</evidence>
<accession>A0A4P9WPF1</accession>
<comment type="catalytic activity">
    <reaction evidence="5">
        <text>3,5-bis(diphospho)-1D-myo-inositol 1,2,4,6-tetrakisphosphate + H2O = 3-diphospho-1D-myo-inositol 1,2,4,5,6-pentakisphosphate + phosphate + 2 H(+)</text>
        <dbReference type="Rhea" id="RHEA:56312"/>
        <dbReference type="ChEBI" id="CHEBI:15377"/>
        <dbReference type="ChEBI" id="CHEBI:15378"/>
        <dbReference type="ChEBI" id="CHEBI:43474"/>
        <dbReference type="ChEBI" id="CHEBI:140372"/>
        <dbReference type="ChEBI" id="CHEBI:140374"/>
        <dbReference type="EC" id="3.6.1.52"/>
    </reaction>
    <physiologicalReaction direction="left-to-right" evidence="5">
        <dbReference type="Rhea" id="RHEA:56313"/>
    </physiologicalReaction>
</comment>
<dbReference type="Proteomes" id="UP000269721">
    <property type="component" value="Unassembled WGS sequence"/>
</dbReference>
<dbReference type="SUPFAM" id="SSF52799">
    <property type="entry name" value="(Phosphotyrosine protein) phosphatases II"/>
    <property type="match status" value="1"/>
</dbReference>
<reference evidence="10" key="1">
    <citation type="journal article" date="2018" name="Nat. Microbiol.">
        <title>Leveraging single-cell genomics to expand the fungal tree of life.</title>
        <authorList>
            <person name="Ahrendt S.R."/>
            <person name="Quandt C.A."/>
            <person name="Ciobanu D."/>
            <person name="Clum A."/>
            <person name="Salamov A."/>
            <person name="Andreopoulos B."/>
            <person name="Cheng J.F."/>
            <person name="Woyke T."/>
            <person name="Pelin A."/>
            <person name="Henrissat B."/>
            <person name="Reynolds N.K."/>
            <person name="Benny G.L."/>
            <person name="Smith M.E."/>
            <person name="James T.Y."/>
            <person name="Grigoriev I.V."/>
        </authorList>
    </citation>
    <scope>NUCLEOTIDE SEQUENCE [LARGE SCALE GENOMIC DNA]</scope>
</reference>
<comment type="catalytic activity">
    <reaction evidence="7">
        <text>6-diphospho-1D-myo-inositol pentakisphosphate + H2O = 1D-myo-inositol hexakisphosphate + phosphate + H(+)</text>
        <dbReference type="Rhea" id="RHEA:79703"/>
        <dbReference type="ChEBI" id="CHEBI:15377"/>
        <dbReference type="ChEBI" id="CHEBI:15378"/>
        <dbReference type="ChEBI" id="CHEBI:43474"/>
        <dbReference type="ChEBI" id="CHEBI:58130"/>
        <dbReference type="ChEBI" id="CHEBI:230534"/>
        <dbReference type="EC" id="3.6.1.52"/>
    </reaction>
    <physiologicalReaction direction="left-to-right" evidence="7">
        <dbReference type="Rhea" id="RHEA:79704"/>
    </physiologicalReaction>
</comment>
<evidence type="ECO:0000256" key="2">
    <source>
        <dbReference type="ARBA" id="ARBA00022801"/>
    </source>
</evidence>